<dbReference type="InterPro" id="IPR003131">
    <property type="entry name" value="T1-type_BTB"/>
</dbReference>
<dbReference type="PROSITE" id="PS50294">
    <property type="entry name" value="WD_REPEATS_REGION"/>
    <property type="match status" value="4"/>
</dbReference>
<evidence type="ECO:0000313" key="6">
    <source>
        <dbReference type="EMBL" id="PRP83720.1"/>
    </source>
</evidence>
<dbReference type="GO" id="GO:0043130">
    <property type="term" value="F:ubiquitin binding"/>
    <property type="evidence" value="ECO:0007669"/>
    <property type="project" value="TreeGrafter"/>
</dbReference>
<dbReference type="SMART" id="SM00320">
    <property type="entry name" value="WD40"/>
    <property type="match status" value="7"/>
</dbReference>
<dbReference type="InterPro" id="IPR020472">
    <property type="entry name" value="WD40_PAC1"/>
</dbReference>
<dbReference type="AlphaFoldDB" id="A0A2P6NID8"/>
<feature type="coiled-coil region" evidence="4">
    <location>
        <begin position="5"/>
        <end position="53"/>
    </location>
</feature>
<dbReference type="InterPro" id="IPR011333">
    <property type="entry name" value="SKP1/BTB/POZ_sf"/>
</dbReference>
<dbReference type="Gene3D" id="3.30.710.10">
    <property type="entry name" value="Potassium Channel Kv1.1, Chain A"/>
    <property type="match status" value="2"/>
</dbReference>
<dbReference type="InterPro" id="IPR036322">
    <property type="entry name" value="WD40_repeat_dom_sf"/>
</dbReference>
<dbReference type="InterPro" id="IPR001680">
    <property type="entry name" value="WD40_rpt"/>
</dbReference>
<proteinExistence type="predicted"/>
<feature type="repeat" description="WD" evidence="3">
    <location>
        <begin position="459"/>
        <end position="489"/>
    </location>
</feature>
<feature type="domain" description="BTB" evidence="5">
    <location>
        <begin position="190"/>
        <end position="288"/>
    </location>
</feature>
<feature type="domain" description="BTB" evidence="5">
    <location>
        <begin position="56"/>
        <end position="189"/>
    </location>
</feature>
<evidence type="ECO:0000256" key="2">
    <source>
        <dbReference type="ARBA" id="ARBA00022737"/>
    </source>
</evidence>
<sequence length="580" mass="64919">MSSVAELARTRLREHREAFDRYERDCLKEVQVLEKKRQLYEEILRERKEKLAKFPERILLNVGGQLVKAEHSTLLKRESLLSEMLSSGKWQPDKEGRLFLDRDADKFNRVLDYLQSDTELRMTAEEIDELQFLWLYPEEEEDETMKGENKQNNERAQPTEKEIEMEYRETEKMISAVQREAEEYIEELRETVVLDVRGKQYMTTKKTLQKGGEHSMLSALTSDMWTPDTAEGYYIDRNSGTFAYVLDYLRAGRLDAAQKAAEELHYFGIVWQDSVQKRQAREKLQGKIWTEDARCTATFSGHTNTVCSLAELSNGQIVTGSWDKTVKIWTLDGTCTATYSGHRHPVLSVIGLSNGQIASGSADNTVKTWRSDGSCTASFFGHADSVTSVIQLRNGHIATSSQDKTVKIWTQYGTCTATFSGHTSAVNSVTELSNGLIASCSEDKTVKIWTQDGTCTATLSGHTKSIHSVTELSNGQIATGSADNTVKIWTQDGTCTATFSGHTNLVNSVTQLSNGQIATGSEDKTVKIWTLDGTCTSTLSGHERNVQFAIELSNGQIASASADNTVKLWINARLMKKRNG</sequence>
<organism evidence="6 7">
    <name type="scientific">Planoprotostelium fungivorum</name>
    <dbReference type="NCBI Taxonomy" id="1890364"/>
    <lineage>
        <taxon>Eukaryota</taxon>
        <taxon>Amoebozoa</taxon>
        <taxon>Evosea</taxon>
        <taxon>Variosea</taxon>
        <taxon>Cavosteliida</taxon>
        <taxon>Cavosteliaceae</taxon>
        <taxon>Planoprotostelium</taxon>
    </lineage>
</organism>
<keyword evidence="7" id="KW-1185">Reference proteome</keyword>
<dbReference type="GO" id="GO:0010992">
    <property type="term" value="P:ubiquitin recycling"/>
    <property type="evidence" value="ECO:0007669"/>
    <property type="project" value="TreeGrafter"/>
</dbReference>
<feature type="repeat" description="WD" evidence="3">
    <location>
        <begin position="499"/>
        <end position="532"/>
    </location>
</feature>
<dbReference type="Gene3D" id="2.130.10.10">
    <property type="entry name" value="YVTN repeat-like/Quinoprotein amine dehydrogenase"/>
    <property type="match status" value="2"/>
</dbReference>
<dbReference type="SUPFAM" id="SSF50978">
    <property type="entry name" value="WD40 repeat-like"/>
    <property type="match status" value="1"/>
</dbReference>
<gene>
    <name evidence="6" type="ORF">PROFUN_09052</name>
</gene>
<evidence type="ECO:0000256" key="4">
    <source>
        <dbReference type="SAM" id="Coils"/>
    </source>
</evidence>
<dbReference type="STRING" id="1890364.A0A2P6NID8"/>
<feature type="coiled-coil region" evidence="4">
    <location>
        <begin position="160"/>
        <end position="187"/>
    </location>
</feature>
<dbReference type="EMBL" id="MDYQ01000077">
    <property type="protein sequence ID" value="PRP83720.1"/>
    <property type="molecule type" value="Genomic_DNA"/>
</dbReference>
<evidence type="ECO:0000256" key="1">
    <source>
        <dbReference type="ARBA" id="ARBA00022574"/>
    </source>
</evidence>
<dbReference type="PRINTS" id="PR00320">
    <property type="entry name" value="GPROTEINBRPT"/>
</dbReference>
<dbReference type="PROSITE" id="PS50082">
    <property type="entry name" value="WD_REPEATS_2"/>
    <property type="match status" value="6"/>
</dbReference>
<reference evidence="6 7" key="1">
    <citation type="journal article" date="2018" name="Genome Biol. Evol.">
        <title>Multiple Roots of Fruiting Body Formation in Amoebozoa.</title>
        <authorList>
            <person name="Hillmann F."/>
            <person name="Forbes G."/>
            <person name="Novohradska S."/>
            <person name="Ferling I."/>
            <person name="Riege K."/>
            <person name="Groth M."/>
            <person name="Westermann M."/>
            <person name="Marz M."/>
            <person name="Spaller T."/>
            <person name="Winckler T."/>
            <person name="Schaap P."/>
            <person name="Glockner G."/>
        </authorList>
    </citation>
    <scope>NUCLEOTIDE SEQUENCE [LARGE SCALE GENOMIC DNA]</scope>
    <source>
        <strain evidence="6 7">Jena</strain>
    </source>
</reference>
<name>A0A2P6NID8_9EUKA</name>
<dbReference type="Pfam" id="PF00400">
    <property type="entry name" value="WD40"/>
    <property type="match status" value="7"/>
</dbReference>
<dbReference type="Pfam" id="PF02214">
    <property type="entry name" value="BTB_2"/>
    <property type="match status" value="2"/>
</dbReference>
<protein>
    <recommendedName>
        <fullName evidence="5">BTB domain-containing protein</fullName>
    </recommendedName>
</protein>
<evidence type="ECO:0000313" key="7">
    <source>
        <dbReference type="Proteomes" id="UP000241769"/>
    </source>
</evidence>
<dbReference type="PANTHER" id="PTHR19849">
    <property type="entry name" value="PHOSPHOLIPASE A-2-ACTIVATING PROTEIN"/>
    <property type="match status" value="1"/>
</dbReference>
<keyword evidence="4" id="KW-0175">Coiled coil</keyword>
<feature type="repeat" description="WD" evidence="3">
    <location>
        <begin position="419"/>
        <end position="449"/>
    </location>
</feature>
<keyword evidence="1 3" id="KW-0853">WD repeat</keyword>
<dbReference type="Proteomes" id="UP000241769">
    <property type="component" value="Unassembled WGS sequence"/>
</dbReference>
<dbReference type="InterPro" id="IPR000210">
    <property type="entry name" value="BTB/POZ_dom"/>
</dbReference>
<feature type="repeat" description="WD" evidence="3">
    <location>
        <begin position="339"/>
        <end position="369"/>
    </location>
</feature>
<dbReference type="InterPro" id="IPR015943">
    <property type="entry name" value="WD40/YVTN_repeat-like_dom_sf"/>
</dbReference>
<evidence type="ECO:0000259" key="5">
    <source>
        <dbReference type="SMART" id="SM00225"/>
    </source>
</evidence>
<dbReference type="GO" id="GO:0051260">
    <property type="term" value="P:protein homooligomerization"/>
    <property type="evidence" value="ECO:0007669"/>
    <property type="project" value="InterPro"/>
</dbReference>
<accession>A0A2P6NID8</accession>
<dbReference type="GO" id="GO:0005737">
    <property type="term" value="C:cytoplasm"/>
    <property type="evidence" value="ECO:0007669"/>
    <property type="project" value="TreeGrafter"/>
</dbReference>
<dbReference type="SMART" id="SM00225">
    <property type="entry name" value="BTB"/>
    <property type="match status" value="2"/>
</dbReference>
<feature type="repeat" description="WD" evidence="3">
    <location>
        <begin position="379"/>
        <end position="409"/>
    </location>
</feature>
<keyword evidence="2" id="KW-0677">Repeat</keyword>
<dbReference type="CDD" id="cd00200">
    <property type="entry name" value="WD40"/>
    <property type="match status" value="1"/>
</dbReference>
<feature type="repeat" description="WD" evidence="3">
    <location>
        <begin position="299"/>
        <end position="332"/>
    </location>
</feature>
<dbReference type="SUPFAM" id="SSF54695">
    <property type="entry name" value="POZ domain"/>
    <property type="match status" value="2"/>
</dbReference>
<dbReference type="GO" id="GO:0043161">
    <property type="term" value="P:proteasome-mediated ubiquitin-dependent protein catabolic process"/>
    <property type="evidence" value="ECO:0007669"/>
    <property type="project" value="TreeGrafter"/>
</dbReference>
<dbReference type="GO" id="GO:0005634">
    <property type="term" value="C:nucleus"/>
    <property type="evidence" value="ECO:0007669"/>
    <property type="project" value="TreeGrafter"/>
</dbReference>
<dbReference type="OrthoDB" id="674604at2759"/>
<dbReference type="PANTHER" id="PTHR19849:SF1">
    <property type="entry name" value="F-BOX_WD REPEAT-CONTAINING PROTEIN 7"/>
    <property type="match status" value="1"/>
</dbReference>
<comment type="caution">
    <text evidence="6">The sequence shown here is derived from an EMBL/GenBank/DDBJ whole genome shotgun (WGS) entry which is preliminary data.</text>
</comment>
<evidence type="ECO:0000256" key="3">
    <source>
        <dbReference type="PROSITE-ProRule" id="PRU00221"/>
    </source>
</evidence>
<dbReference type="InParanoid" id="A0A2P6NID8"/>